<organism evidence="1">
    <name type="scientific">viral metagenome</name>
    <dbReference type="NCBI Taxonomy" id="1070528"/>
    <lineage>
        <taxon>unclassified sequences</taxon>
        <taxon>metagenomes</taxon>
        <taxon>organismal metagenomes</taxon>
    </lineage>
</organism>
<dbReference type="EMBL" id="MN740283">
    <property type="protein sequence ID" value="QHT97879.1"/>
    <property type="molecule type" value="Genomic_DNA"/>
</dbReference>
<protein>
    <submittedName>
        <fullName evidence="1">Uncharacterized protein</fullName>
    </submittedName>
</protein>
<sequence length="311" mass="35588">MLSQDQVVFVLRVVGKEWLYTGGETRPGETPIDSIRHDIDNPVGILASRLAFQYQLSYLRVPPRGKIVLGAPPSVDDLRSELQTVGLRVPNAYRTSPEEVLRYFEEFGSLYLPFNSPTTSPVKTEWLPGAPPLFVNRPLMTGADVWVNPYLATHLRDLYTDFDLFDNFANILPEPEAFKNRKEVIDAIVKYHRPAGDFWVELGFTSVRLIHQYNSQTRTYNGPDAIRSIAEDGRLYFDGIRLAHVGLYQIAFLFKPEYLAQTYGVEVSDLLLGSIQAIYRHFVNQIKTAERRGEQRIRFSDQLAEFNQDLN</sequence>
<dbReference type="AlphaFoldDB" id="A0A6C0IZ65"/>
<proteinExistence type="predicted"/>
<evidence type="ECO:0000313" key="1">
    <source>
        <dbReference type="EMBL" id="QHT97879.1"/>
    </source>
</evidence>
<reference evidence="1" key="1">
    <citation type="journal article" date="2020" name="Nature">
        <title>Giant virus diversity and host interactions through global metagenomics.</title>
        <authorList>
            <person name="Schulz F."/>
            <person name="Roux S."/>
            <person name="Paez-Espino D."/>
            <person name="Jungbluth S."/>
            <person name="Walsh D.A."/>
            <person name="Denef V.J."/>
            <person name="McMahon K.D."/>
            <person name="Konstantinidis K.T."/>
            <person name="Eloe-Fadrosh E.A."/>
            <person name="Kyrpides N.C."/>
            <person name="Woyke T."/>
        </authorList>
    </citation>
    <scope>NUCLEOTIDE SEQUENCE</scope>
    <source>
        <strain evidence="1">GVMAG-M-3300025572-1</strain>
    </source>
</reference>
<name>A0A6C0IZ65_9ZZZZ</name>
<accession>A0A6C0IZ65</accession>